<protein>
    <submittedName>
        <fullName evidence="1">Uncharacterized protein</fullName>
    </submittedName>
</protein>
<sequence>MSLSAPDFAYVRYKDNISCAVVPVTDVKDFAPENAQDFDSRICHHVKWTDAEGEADFYPARIFVLGGSSQKKWSLPARSCNKI</sequence>
<dbReference type="AlphaFoldDB" id="A0AAQ4ERL0"/>
<evidence type="ECO:0000313" key="1">
    <source>
        <dbReference type="EMBL" id="KAK8777305.1"/>
    </source>
</evidence>
<gene>
    <name evidence="1" type="ORF">V5799_029350</name>
</gene>
<comment type="caution">
    <text evidence="1">The sequence shown here is derived from an EMBL/GenBank/DDBJ whole genome shotgun (WGS) entry which is preliminary data.</text>
</comment>
<feature type="non-terminal residue" evidence="1">
    <location>
        <position position="83"/>
    </location>
</feature>
<dbReference type="Proteomes" id="UP001321473">
    <property type="component" value="Unassembled WGS sequence"/>
</dbReference>
<organism evidence="1 2">
    <name type="scientific">Amblyomma americanum</name>
    <name type="common">Lone star tick</name>
    <dbReference type="NCBI Taxonomy" id="6943"/>
    <lineage>
        <taxon>Eukaryota</taxon>
        <taxon>Metazoa</taxon>
        <taxon>Ecdysozoa</taxon>
        <taxon>Arthropoda</taxon>
        <taxon>Chelicerata</taxon>
        <taxon>Arachnida</taxon>
        <taxon>Acari</taxon>
        <taxon>Parasitiformes</taxon>
        <taxon>Ixodida</taxon>
        <taxon>Ixodoidea</taxon>
        <taxon>Ixodidae</taxon>
        <taxon>Amblyomminae</taxon>
        <taxon>Amblyomma</taxon>
    </lineage>
</organism>
<evidence type="ECO:0000313" key="2">
    <source>
        <dbReference type="Proteomes" id="UP001321473"/>
    </source>
</evidence>
<dbReference type="EMBL" id="JARKHS020011990">
    <property type="protein sequence ID" value="KAK8777305.1"/>
    <property type="molecule type" value="Genomic_DNA"/>
</dbReference>
<name>A0AAQ4ERL0_AMBAM</name>
<proteinExistence type="predicted"/>
<keyword evidence="2" id="KW-1185">Reference proteome</keyword>
<reference evidence="1 2" key="1">
    <citation type="journal article" date="2023" name="Arcadia Sci">
        <title>De novo assembly of a long-read Amblyomma americanum tick genome.</title>
        <authorList>
            <person name="Chou S."/>
            <person name="Poskanzer K.E."/>
            <person name="Rollins M."/>
            <person name="Thuy-Boun P.S."/>
        </authorList>
    </citation>
    <scope>NUCLEOTIDE SEQUENCE [LARGE SCALE GENOMIC DNA]</scope>
    <source>
        <strain evidence="1">F_SG_1</strain>
        <tissue evidence="1">Salivary glands</tissue>
    </source>
</reference>
<accession>A0AAQ4ERL0</accession>